<keyword evidence="1" id="KW-0677">Repeat</keyword>
<proteinExistence type="predicted"/>
<evidence type="ECO:0000256" key="3">
    <source>
        <dbReference type="SAM" id="Coils"/>
    </source>
</evidence>
<dbReference type="SUPFAM" id="SSF48452">
    <property type="entry name" value="TPR-like"/>
    <property type="match status" value="2"/>
</dbReference>
<evidence type="ECO:0000313" key="5">
    <source>
        <dbReference type="Proteomes" id="UP000281553"/>
    </source>
</evidence>
<keyword evidence="2" id="KW-0802">TPR repeat</keyword>
<dbReference type="Proteomes" id="UP000281553">
    <property type="component" value="Unassembled WGS sequence"/>
</dbReference>
<keyword evidence="5" id="KW-1185">Reference proteome</keyword>
<dbReference type="PANTHER" id="PTHR45641">
    <property type="entry name" value="TETRATRICOPEPTIDE REPEAT PROTEIN (AFU_ORTHOLOGUE AFUA_6G03870)"/>
    <property type="match status" value="1"/>
</dbReference>
<dbReference type="EMBL" id="UYRU01044967">
    <property type="protein sequence ID" value="VDK88248.1"/>
    <property type="molecule type" value="Genomic_DNA"/>
</dbReference>
<organism evidence="4 5">
    <name type="scientific">Dibothriocephalus latus</name>
    <name type="common">Fish tapeworm</name>
    <name type="synonym">Diphyllobothrium latum</name>
    <dbReference type="NCBI Taxonomy" id="60516"/>
    <lineage>
        <taxon>Eukaryota</taxon>
        <taxon>Metazoa</taxon>
        <taxon>Spiralia</taxon>
        <taxon>Lophotrochozoa</taxon>
        <taxon>Platyhelminthes</taxon>
        <taxon>Cestoda</taxon>
        <taxon>Eucestoda</taxon>
        <taxon>Diphyllobothriidea</taxon>
        <taxon>Diphyllobothriidae</taxon>
        <taxon>Dibothriocephalus</taxon>
    </lineage>
</organism>
<feature type="coiled-coil region" evidence="3">
    <location>
        <begin position="115"/>
        <end position="142"/>
    </location>
</feature>
<dbReference type="Gene3D" id="1.25.40.10">
    <property type="entry name" value="Tetratricopeptide repeat domain"/>
    <property type="match status" value="1"/>
</dbReference>
<gene>
    <name evidence="4" type="ORF">DILT_LOCUS4177</name>
</gene>
<dbReference type="PANTHER" id="PTHR45641:SF19">
    <property type="entry name" value="NEPHROCYSTIN-3"/>
    <property type="match status" value="1"/>
</dbReference>
<evidence type="ECO:0000256" key="2">
    <source>
        <dbReference type="ARBA" id="ARBA00022803"/>
    </source>
</evidence>
<accession>A0A3P6V7Q1</accession>
<dbReference type="Pfam" id="PF13424">
    <property type="entry name" value="TPR_12"/>
    <property type="match status" value="1"/>
</dbReference>
<name>A0A3P6V7Q1_DIBLA</name>
<protein>
    <submittedName>
        <fullName evidence="4">Uncharacterized protein</fullName>
    </submittedName>
</protein>
<dbReference type="OrthoDB" id="6227944at2759"/>
<reference evidence="4 5" key="1">
    <citation type="submission" date="2018-11" db="EMBL/GenBank/DDBJ databases">
        <authorList>
            <consortium name="Pathogen Informatics"/>
        </authorList>
    </citation>
    <scope>NUCLEOTIDE SEQUENCE [LARGE SCALE GENOMIC DNA]</scope>
</reference>
<evidence type="ECO:0000256" key="1">
    <source>
        <dbReference type="ARBA" id="ARBA00022737"/>
    </source>
</evidence>
<sequence length="449" mass="50632">MSSAYSAALISQKKFLKDLRTLQFHLRCLEDARVGAYNDGEQEFTYIGMLTDKIGAYCKMSSLDEDSEKMDLALQECTMLELASTYVTYLQLEYVNTALKSARLTDENEWHIKENKIFKSRIQNLQEKIAGADQDMQRYLLLCQIRQSDMTKGDLVMVSNSVEGNLAIDNNILSVLSVSLKAFYPLALKYVNAGRYDPATSLCKKSQNGKLSNADQALIEYILGESTLRQRQAEESCKHFENALALMSKAQGAEHICLVPLLRGHGKALRLLQNYEEAIGQFKKALTIKMTADNAEGPVTWAIRTDVASCWLKLGKVDEASNLLIACLEQASKVLHACDNIVLLMKNYIARCYLQLKQEKEAMMIIKVLLAEAFTHEGYPAISEVLRHPDTYQVSDGESLVGVCQQTNSLLELFTYQTLIKIYRITGNEFAADLLDQYVHIHSVHYEIQ</sequence>
<dbReference type="AlphaFoldDB" id="A0A3P6V7Q1"/>
<evidence type="ECO:0000313" key="4">
    <source>
        <dbReference type="EMBL" id="VDK88248.1"/>
    </source>
</evidence>
<dbReference type="InterPro" id="IPR011990">
    <property type="entry name" value="TPR-like_helical_dom_sf"/>
</dbReference>
<keyword evidence="3" id="KW-0175">Coiled coil</keyword>